<sequence>MLRVLTYPKFPLQPVDCERLLEDLLPWYESWVAAISSSQHRVRDPDDQMFLDLALAAATPVLVSGDADLLDLKEEVPYLQIINPAEFQCWLVAQR</sequence>
<organism evidence="2 3">
    <name type="scientific">Synechococcus lacustris str. Tous</name>
    <dbReference type="NCBI Taxonomy" id="1910958"/>
    <lineage>
        <taxon>Bacteria</taxon>
        <taxon>Bacillati</taxon>
        <taxon>Cyanobacteriota</taxon>
        <taxon>Cyanophyceae</taxon>
        <taxon>Synechococcales</taxon>
        <taxon>Synechococcaceae</taxon>
        <taxon>Synechococcus</taxon>
    </lineage>
</organism>
<dbReference type="EMBL" id="PXVC01000104">
    <property type="protein sequence ID" value="PSI00556.1"/>
    <property type="molecule type" value="Genomic_DNA"/>
</dbReference>
<gene>
    <name evidence="2" type="ORF">C7K08_12575</name>
</gene>
<dbReference type="AlphaFoldDB" id="A0A2P7EBE8"/>
<protein>
    <submittedName>
        <fullName evidence="2">Toxin-antitoxin system toxin component, PIN family</fullName>
    </submittedName>
</protein>
<proteinExistence type="predicted"/>
<dbReference type="Pfam" id="PF13470">
    <property type="entry name" value="PIN_3"/>
    <property type="match status" value="1"/>
</dbReference>
<dbReference type="NCBIfam" id="TIGR00305">
    <property type="entry name" value="putative toxin-antitoxin system toxin component, PIN family"/>
    <property type="match status" value="1"/>
</dbReference>
<dbReference type="PANTHER" id="PTHR34610:SF4">
    <property type="entry name" value="SLL8027 PROTEIN"/>
    <property type="match status" value="1"/>
</dbReference>
<dbReference type="PANTHER" id="PTHR34610">
    <property type="entry name" value="SSL7007 PROTEIN"/>
    <property type="match status" value="1"/>
</dbReference>
<evidence type="ECO:0000313" key="2">
    <source>
        <dbReference type="EMBL" id="PSI00556.1"/>
    </source>
</evidence>
<keyword evidence="3" id="KW-1185">Reference proteome</keyword>
<evidence type="ECO:0000313" key="3">
    <source>
        <dbReference type="Proteomes" id="UP000240206"/>
    </source>
</evidence>
<dbReference type="RefSeq" id="WP_106500929.1">
    <property type="nucleotide sequence ID" value="NZ_PXVC01000104.1"/>
</dbReference>
<dbReference type="InterPro" id="IPR002716">
    <property type="entry name" value="PIN_dom"/>
</dbReference>
<accession>A0A2P7EBE8</accession>
<comment type="caution">
    <text evidence="2">The sequence shown here is derived from an EMBL/GenBank/DDBJ whole genome shotgun (WGS) entry which is preliminary data.</text>
</comment>
<name>A0A2P7EBE8_9SYNE</name>
<reference evidence="3" key="1">
    <citation type="submission" date="2018-03" db="EMBL/GenBank/DDBJ databases">
        <title>Ecological and genomic features of two cosmopolitan and abundant freshwater picocyanobacteria.</title>
        <authorList>
            <person name="Cabello-Yeves P.J."/>
            <person name="Picazo A."/>
            <person name="Camacho A."/>
            <person name="Callieri C."/>
            <person name="Rosselli R."/>
            <person name="Roda-Garcia J."/>
            <person name="Coutinho F.H."/>
            <person name="Rodriguez-Valera F."/>
        </authorList>
    </citation>
    <scope>NUCLEOTIDE SEQUENCE [LARGE SCALE GENOMIC DNA]</scope>
    <source>
        <strain evidence="3">Tous</strain>
    </source>
</reference>
<feature type="domain" description="PIN" evidence="1">
    <location>
        <begin position="20"/>
        <end position="67"/>
    </location>
</feature>
<evidence type="ECO:0000259" key="1">
    <source>
        <dbReference type="Pfam" id="PF13470"/>
    </source>
</evidence>
<dbReference type="InterPro" id="IPR002850">
    <property type="entry name" value="PIN_toxin-like"/>
</dbReference>
<dbReference type="Proteomes" id="UP000240206">
    <property type="component" value="Unassembled WGS sequence"/>
</dbReference>